<accession>A0A934RVN9</accession>
<reference evidence="1" key="1">
    <citation type="submission" date="2021-01" db="EMBL/GenBank/DDBJ databases">
        <title>Modified the classification status of verrucomicrobia.</title>
        <authorList>
            <person name="Feng X."/>
        </authorList>
    </citation>
    <scope>NUCLEOTIDE SEQUENCE</scope>
    <source>
        <strain evidence="1">KCTC 13126</strain>
    </source>
</reference>
<evidence type="ECO:0000313" key="2">
    <source>
        <dbReference type="Proteomes" id="UP000617628"/>
    </source>
</evidence>
<dbReference type="EMBL" id="JAENIL010000021">
    <property type="protein sequence ID" value="MBK1877667.1"/>
    <property type="molecule type" value="Genomic_DNA"/>
</dbReference>
<keyword evidence="2" id="KW-1185">Reference proteome</keyword>
<evidence type="ECO:0000313" key="1">
    <source>
        <dbReference type="EMBL" id="MBK1877667.1"/>
    </source>
</evidence>
<name>A0A934RVN9_9BACT</name>
<dbReference type="AlphaFoldDB" id="A0A934RVN9"/>
<dbReference type="RefSeq" id="WP_200355882.1">
    <property type="nucleotide sequence ID" value="NZ_JAENIL010000021.1"/>
</dbReference>
<organism evidence="1 2">
    <name type="scientific">Pelagicoccus mobilis</name>
    <dbReference type="NCBI Taxonomy" id="415221"/>
    <lineage>
        <taxon>Bacteria</taxon>
        <taxon>Pseudomonadati</taxon>
        <taxon>Verrucomicrobiota</taxon>
        <taxon>Opitutia</taxon>
        <taxon>Puniceicoccales</taxon>
        <taxon>Pelagicoccaceae</taxon>
        <taxon>Pelagicoccus</taxon>
    </lineage>
</organism>
<sequence>MLFSHFNLPSPLLVVFVCVAFYIPLSAQDQGFSSVRAKVDFGQKLRDWDGFGVNYVESCQSLDLEKDPQDYGGFSLLDEQEKQEIIEMIFSDDGLKVNLLKMFLDPFHQATVDGAFDHKSTTKHMRDFARRGNETSRSFGRELNVITTMYGPPAWATLQKETRGRDLDPMKAQELANYMVDWADFLTNDEALNLRYLSLHNEGEGWMRWETDGITHESNNFGHDYNLFWPPEQVVQFLDILPRELERRGLGHIGVTPGETYSWDRFYRWGYADAIADDEKATRNLGLITSHGFLNWGFRRWNSEHMSNGIDLLREKRPELHAWVTSTSWGKMDTDFVRQIYGNIYGTKVNAIIPWALIQRPPLWKGSGDPNPGCSFIVREDGSYEVQQGYYFYKQVTVPGQAGMSIVRTSALDSEIALIGFGNNGTEHPDAFVLINTGPDTRHINIHLSGTRSKDFKATRSLDAPNRRLNLAVERYSPIGKFETSSDGILLYEAPGKSVTTFIGLQD</sequence>
<dbReference type="Proteomes" id="UP000617628">
    <property type="component" value="Unassembled WGS sequence"/>
</dbReference>
<comment type="caution">
    <text evidence="1">The sequence shown here is derived from an EMBL/GenBank/DDBJ whole genome shotgun (WGS) entry which is preliminary data.</text>
</comment>
<evidence type="ECO:0008006" key="3">
    <source>
        <dbReference type="Google" id="ProtNLM"/>
    </source>
</evidence>
<protein>
    <recommendedName>
        <fullName evidence="3">Glycosyl hydrolase family 30 beta sandwich domain-containing protein</fullName>
    </recommendedName>
</protein>
<gene>
    <name evidence="1" type="ORF">JIN87_12385</name>
</gene>
<proteinExistence type="predicted"/>
<dbReference type="SUPFAM" id="SSF51445">
    <property type="entry name" value="(Trans)glycosidases"/>
    <property type="match status" value="1"/>
</dbReference>
<dbReference type="InterPro" id="IPR017853">
    <property type="entry name" value="GH"/>
</dbReference>
<dbReference type="Gene3D" id="3.20.20.80">
    <property type="entry name" value="Glycosidases"/>
    <property type="match status" value="1"/>
</dbReference>